<organism evidence="2 3">
    <name type="scientific">Nanobdella aerobiophila</name>
    <dbReference type="NCBI Taxonomy" id="2586965"/>
    <lineage>
        <taxon>Archaea</taxon>
        <taxon>Nanobdellota</taxon>
        <taxon>Nanobdellia</taxon>
        <taxon>Nanobdellales</taxon>
        <taxon>Nanobdellaceae</taxon>
        <taxon>Nanobdella</taxon>
    </lineage>
</organism>
<dbReference type="GeneID" id="74567959"/>
<proteinExistence type="predicted"/>
<evidence type="ECO:0000313" key="2">
    <source>
        <dbReference type="EMBL" id="BBL45188.1"/>
    </source>
</evidence>
<dbReference type="Proteomes" id="UP001055553">
    <property type="component" value="Chromosome"/>
</dbReference>
<keyword evidence="1" id="KW-0175">Coiled coil</keyword>
<keyword evidence="3" id="KW-1185">Reference proteome</keyword>
<feature type="coiled-coil region" evidence="1">
    <location>
        <begin position="252"/>
        <end position="283"/>
    </location>
</feature>
<name>A0A915SJQ2_9ARCH</name>
<evidence type="ECO:0000256" key="1">
    <source>
        <dbReference type="SAM" id="Coils"/>
    </source>
</evidence>
<protein>
    <submittedName>
        <fullName evidence="2">Uncharacterized protein</fullName>
    </submittedName>
</protein>
<dbReference type="EMBL" id="AP019769">
    <property type="protein sequence ID" value="BBL45188.1"/>
    <property type="molecule type" value="Genomic_DNA"/>
</dbReference>
<dbReference type="AlphaFoldDB" id="A0A915SJQ2"/>
<evidence type="ECO:0000313" key="3">
    <source>
        <dbReference type="Proteomes" id="UP001055553"/>
    </source>
</evidence>
<accession>A0A915SJQ2</accession>
<dbReference type="RefSeq" id="WP_258393230.1">
    <property type="nucleotide sequence ID" value="NZ_AP019769.1"/>
</dbReference>
<dbReference type="KEGG" id="naer:MJ1_0007"/>
<sequence length="334" mass="40421">MVNYFEILAWYNSYKDKINGSVIKNIYNKEDGIIFEIYKPGLDKRYLYIIPGNIIFLYNIKDRDEINNFILRLKKDFQNKRINIYIEDDKIIRIEDEKKIYIELIPNGLIIITDKEDKILYSNKYKDFVYRKIYKNEIYKKPKKNFEVFYDIDSFYNKVKNSDKKDIARSIAMDLSLGKKYSEYIIKKLNIDKDIKPADLPDDKIKEIYDIYKDIRDGNLIIDDDFNIVNDINDYFIKIYNSSNENKKIKTLNDQKNKILNIINEQKKYLEELNKEIEYLEKVGEFLNTYAWIFNNYDIDNIINKFGELNINVDIYMDNIYLILNIKNDHYENR</sequence>
<reference evidence="3" key="1">
    <citation type="journal article" date="2022" name="Int. J. Syst. Evol. Microbiol.">
        <title>Nanobdella aerobiophila gen. nov., sp. nov., a thermoacidophilic, obligate ectosymbiotic archaeon, and proposal of Nanobdellaceae fam. nov., Nanobdellales ord. nov. and Nanobdellia class. nov.</title>
        <authorList>
            <person name="Kato S."/>
            <person name="Ogasawara A."/>
            <person name="Itoh T."/>
            <person name="Sakai H.D."/>
            <person name="Shimizu M."/>
            <person name="Yuki M."/>
            <person name="Kaneko M."/>
            <person name="Takashina T."/>
            <person name="Ohkuma M."/>
        </authorList>
    </citation>
    <scope>NUCLEOTIDE SEQUENCE [LARGE SCALE GENOMIC DNA]</scope>
    <source>
        <strain evidence="3">MJ1</strain>
    </source>
</reference>
<gene>
    <name evidence="2" type="ORF">MJ1_0007</name>
</gene>